<dbReference type="InterPro" id="IPR029062">
    <property type="entry name" value="Class_I_gatase-like"/>
</dbReference>
<proteinExistence type="predicted"/>
<comment type="caution">
    <text evidence="2">The sequence shown here is derived from an EMBL/GenBank/DDBJ whole genome shotgun (WGS) entry which is preliminary data.</text>
</comment>
<dbReference type="SUPFAM" id="SSF51445">
    <property type="entry name" value="(Trans)glycosidases"/>
    <property type="match status" value="1"/>
</dbReference>
<dbReference type="Gene3D" id="3.20.20.80">
    <property type="entry name" value="Glycosidases"/>
    <property type="match status" value="1"/>
</dbReference>
<gene>
    <name evidence="2" type="ORF">KDH_78900</name>
</gene>
<evidence type="ECO:0000313" key="2">
    <source>
        <dbReference type="EMBL" id="GLV61073.1"/>
    </source>
</evidence>
<dbReference type="Proteomes" id="UP001344906">
    <property type="component" value="Unassembled WGS sequence"/>
</dbReference>
<organism evidence="2 3">
    <name type="scientific">Dictyobacter halimunensis</name>
    <dbReference type="NCBI Taxonomy" id="3026934"/>
    <lineage>
        <taxon>Bacteria</taxon>
        <taxon>Bacillati</taxon>
        <taxon>Chloroflexota</taxon>
        <taxon>Ktedonobacteria</taxon>
        <taxon>Ktedonobacterales</taxon>
        <taxon>Dictyobacteraceae</taxon>
        <taxon>Dictyobacter</taxon>
    </lineage>
</organism>
<dbReference type="Gene3D" id="3.40.50.880">
    <property type="match status" value="1"/>
</dbReference>
<evidence type="ECO:0000313" key="3">
    <source>
        <dbReference type="Proteomes" id="UP001344906"/>
    </source>
</evidence>
<feature type="domain" description="Beta-galactosidase trimerisation" evidence="1">
    <location>
        <begin position="404"/>
        <end position="453"/>
    </location>
</feature>
<dbReference type="RefSeq" id="WP_338258357.1">
    <property type="nucleotide sequence ID" value="NZ_BSRI01000002.1"/>
</dbReference>
<accession>A0ABQ6G8B4</accession>
<dbReference type="SUPFAM" id="SSF52317">
    <property type="entry name" value="Class I glutamine amidotransferase-like"/>
    <property type="match status" value="1"/>
</dbReference>
<dbReference type="InterPro" id="IPR028212">
    <property type="entry name" value="GHL6"/>
</dbReference>
<keyword evidence="3" id="KW-1185">Reference proteome</keyword>
<dbReference type="Pfam" id="PF14871">
    <property type="entry name" value="GHL6"/>
    <property type="match status" value="1"/>
</dbReference>
<dbReference type="InterPro" id="IPR017853">
    <property type="entry name" value="GH"/>
</dbReference>
<dbReference type="EMBL" id="BSRI01000002">
    <property type="protein sequence ID" value="GLV61073.1"/>
    <property type="molecule type" value="Genomic_DNA"/>
</dbReference>
<dbReference type="Pfam" id="PF08532">
    <property type="entry name" value="Glyco_hydro_42M"/>
    <property type="match status" value="1"/>
</dbReference>
<reference evidence="2 3" key="1">
    <citation type="submission" date="2023-02" db="EMBL/GenBank/DDBJ databases">
        <title>Dictyobacter halimunensis sp. nov., a new member of the class Ktedonobacteria from forest soil in a geothermal area.</title>
        <authorList>
            <person name="Rachmania M.K."/>
            <person name="Ningsih F."/>
            <person name="Sakai Y."/>
            <person name="Yabe S."/>
            <person name="Yokota A."/>
            <person name="Sjamsuridzal W."/>
        </authorList>
    </citation>
    <scope>NUCLEOTIDE SEQUENCE [LARGE SCALE GENOMIC DNA]</scope>
    <source>
        <strain evidence="2 3">S3.2.2.5</strain>
    </source>
</reference>
<dbReference type="CDD" id="cd03143">
    <property type="entry name" value="A4_beta-galactosidase_middle_domain"/>
    <property type="match status" value="1"/>
</dbReference>
<name>A0ABQ6G8B4_9CHLR</name>
<evidence type="ECO:0000259" key="1">
    <source>
        <dbReference type="Pfam" id="PF08532"/>
    </source>
</evidence>
<protein>
    <recommendedName>
        <fullName evidence="1">Beta-galactosidase trimerisation domain-containing protein</fullName>
    </recommendedName>
</protein>
<dbReference type="InterPro" id="IPR013738">
    <property type="entry name" value="Beta_galactosidase_Trimer"/>
</dbReference>
<sequence length="703" mass="79074">MNTRINDGGEQRPMWIDERFYTRSHPWRKVHLDYHNSAYMPSVGEAFDADEFGDRLVEGHVNSIVVFAKDMHGYFYYPSSYGPVHPGLKRDLLGEQVAACRQRNIKVYAYYCVTWDNYLAERHPEWLVFKRDRSTYLPAFGQPPSWTALCLSHSDFVDTVLAHAHEILTRYDLDGIWYDMPLPIDGECFCSTCLTTLRDAGLDPFDIEVQRKHKQELLVGFMRQAYNQAHELRPGCQVDQNNQTRLGLGERAIYMDNIDIEALPTAMWGYLYFPANVRYSRPFGISVYGMTGRFHRSWADFGGLKHPTQLRTELARIIAQGAQITIGDQMPPSGRLDPAVYATIGQAYAEIERLEPYLVGAAPVVEAAIVVRGPLLDDIGRPGGSAAEGVSRLGESVLGMVKLLVELNIQFDIIEPDAELERYRLLVLPDTLSVDDALAERLRSYLAGGGALFASHEALRLSGTTASWFDELPLTYEGEGPFVPSYLACAEPLLDAIPNYEYALYEGSARWRGGSGREESVWARLGEPLFQRAGNHYTSHAQTPFDHVTDYAAVVQQGNFAATAFPLGTSYYTHGYWVYREIFHRLLREVLPAQLVETNAPLSTEISVTHQQAHADHPERWLIHIINFSSNPRTPEHVEYYEDPIPLHDVRIDLALDVPIARAYTAPEQITIPVERIAGGVRISVPRIDISAVVVLEQGEAGG</sequence>